<organism evidence="1 2">
    <name type="scientific">Phytophthora citrophthora</name>
    <dbReference type="NCBI Taxonomy" id="4793"/>
    <lineage>
        <taxon>Eukaryota</taxon>
        <taxon>Sar</taxon>
        <taxon>Stramenopiles</taxon>
        <taxon>Oomycota</taxon>
        <taxon>Peronosporomycetes</taxon>
        <taxon>Peronosporales</taxon>
        <taxon>Peronosporaceae</taxon>
        <taxon>Phytophthora</taxon>
    </lineage>
</organism>
<comment type="caution">
    <text evidence="1">The sequence shown here is derived from an EMBL/GenBank/DDBJ whole genome shotgun (WGS) entry which is preliminary data.</text>
</comment>
<protein>
    <submittedName>
        <fullName evidence="1">Uncharacterized protein</fullName>
    </submittedName>
</protein>
<name>A0AAD9GVM8_9STRA</name>
<accession>A0AAD9GVM8</accession>
<dbReference type="EMBL" id="JASMQC010000005">
    <property type="protein sequence ID" value="KAK1945058.1"/>
    <property type="molecule type" value="Genomic_DNA"/>
</dbReference>
<dbReference type="AlphaFoldDB" id="A0AAD9GVM8"/>
<proteinExistence type="predicted"/>
<reference evidence="1" key="1">
    <citation type="submission" date="2023-08" db="EMBL/GenBank/DDBJ databases">
        <title>Reference Genome Resource for the Citrus Pathogen Phytophthora citrophthora.</title>
        <authorList>
            <person name="Moller H."/>
            <person name="Coetzee B."/>
            <person name="Rose L.J."/>
            <person name="Van Niekerk J.M."/>
        </authorList>
    </citation>
    <scope>NUCLEOTIDE SEQUENCE</scope>
    <source>
        <strain evidence="1">STE-U-9442</strain>
    </source>
</reference>
<evidence type="ECO:0000313" key="1">
    <source>
        <dbReference type="EMBL" id="KAK1945058.1"/>
    </source>
</evidence>
<gene>
    <name evidence="1" type="ORF">P3T76_003591</name>
</gene>
<keyword evidence="2" id="KW-1185">Reference proteome</keyword>
<evidence type="ECO:0000313" key="2">
    <source>
        <dbReference type="Proteomes" id="UP001259832"/>
    </source>
</evidence>
<dbReference type="Proteomes" id="UP001259832">
    <property type="component" value="Unassembled WGS sequence"/>
</dbReference>
<sequence length="76" mass="8558">MTARLSPARRFTVSDEAMHLKQASPYPENGYELRLTKELARSAGGGPPQLLEIREQIDLGNLGRLLRILHCRICNN</sequence>